<dbReference type="Pfam" id="PF02453">
    <property type="entry name" value="Reticulon"/>
    <property type="match status" value="1"/>
</dbReference>
<feature type="region of interest" description="Disordered" evidence="7">
    <location>
        <begin position="1"/>
        <end position="42"/>
    </location>
</feature>
<comment type="caution">
    <text evidence="9">The sequence shown here is derived from an EMBL/GenBank/DDBJ whole genome shotgun (WGS) entry which is preliminary data.</text>
</comment>
<evidence type="ECO:0000313" key="10">
    <source>
        <dbReference type="Proteomes" id="UP000734854"/>
    </source>
</evidence>
<dbReference type="GO" id="GO:0009617">
    <property type="term" value="P:response to bacterium"/>
    <property type="evidence" value="ECO:0007669"/>
    <property type="project" value="InterPro"/>
</dbReference>
<accession>A0A8J5KUI6</accession>
<proteinExistence type="predicted"/>
<dbReference type="Proteomes" id="UP000734854">
    <property type="component" value="Unassembled WGS sequence"/>
</dbReference>
<dbReference type="InterPro" id="IPR045064">
    <property type="entry name" value="Reticulon-like"/>
</dbReference>
<evidence type="ECO:0000313" key="9">
    <source>
        <dbReference type="EMBL" id="KAG6499913.1"/>
    </source>
</evidence>
<keyword evidence="5 6" id="KW-0472">Membrane</keyword>
<name>A0A8J5KUI6_ZINOF</name>
<keyword evidence="4 6" id="KW-1133">Transmembrane helix</keyword>
<evidence type="ECO:0000259" key="8">
    <source>
        <dbReference type="PROSITE" id="PS50845"/>
    </source>
</evidence>
<feature type="transmembrane region" description="Helical" evidence="6">
    <location>
        <begin position="94"/>
        <end position="113"/>
    </location>
</feature>
<dbReference type="EMBL" id="JACMSC010000011">
    <property type="protein sequence ID" value="KAG6499913.1"/>
    <property type="molecule type" value="Genomic_DNA"/>
</dbReference>
<protein>
    <recommendedName>
        <fullName evidence="6">Reticulon-like protein</fullName>
    </recommendedName>
</protein>
<evidence type="ECO:0000256" key="4">
    <source>
        <dbReference type="ARBA" id="ARBA00022989"/>
    </source>
</evidence>
<evidence type="ECO:0000256" key="1">
    <source>
        <dbReference type="ARBA" id="ARBA00004477"/>
    </source>
</evidence>
<dbReference type="PANTHER" id="PTHR10994:SF190">
    <property type="entry name" value="RETICULON-LIKE PROTEIN"/>
    <property type="match status" value="1"/>
</dbReference>
<dbReference type="PROSITE" id="PS50845">
    <property type="entry name" value="RETICULON"/>
    <property type="match status" value="1"/>
</dbReference>
<feature type="transmembrane region" description="Helical" evidence="6">
    <location>
        <begin position="159"/>
        <end position="186"/>
    </location>
</feature>
<evidence type="ECO:0000256" key="7">
    <source>
        <dbReference type="SAM" id="MobiDB-lite"/>
    </source>
</evidence>
<feature type="compositionally biased region" description="Basic and acidic residues" evidence="7">
    <location>
        <begin position="31"/>
        <end position="42"/>
    </location>
</feature>
<dbReference type="GO" id="GO:0005789">
    <property type="term" value="C:endoplasmic reticulum membrane"/>
    <property type="evidence" value="ECO:0007669"/>
    <property type="project" value="UniProtKB-SubCell"/>
</dbReference>
<keyword evidence="3 6" id="KW-0256">Endoplasmic reticulum</keyword>
<keyword evidence="2 6" id="KW-0812">Transmembrane</keyword>
<gene>
    <name evidence="9" type="ORF">ZIOFF_039725</name>
</gene>
<sequence>MAEHEEPSEAEQIEVKPRDSPSSLEIDSGTEEERPEPSPSAEKAKVFRLFGREKPVHHVQAANLILWRDKKISAGILVGATAIWDLFEFVGYHLLPLISHGLVIFLLMLFLWSKALPHIPEARIPEDQTVRVALAVRNEINRAFAVLREIALGRGLKKFIIVIAGLYLLSIVGTSLNFLTLLYLLFLALHTVPVLYEKYEDKLDAYAEKGMLELKKRYALFDAKVMSKIPRLPLKEKKMH</sequence>
<evidence type="ECO:0000256" key="6">
    <source>
        <dbReference type="RuleBase" id="RU363132"/>
    </source>
</evidence>
<dbReference type="PANTHER" id="PTHR10994">
    <property type="entry name" value="RETICULON"/>
    <property type="match status" value="1"/>
</dbReference>
<dbReference type="AlphaFoldDB" id="A0A8J5KUI6"/>
<comment type="subcellular location">
    <subcellularLocation>
        <location evidence="1 6">Endoplasmic reticulum membrane</location>
        <topology evidence="1 6">Multi-pass membrane protein</topology>
    </subcellularLocation>
</comment>
<evidence type="ECO:0000256" key="5">
    <source>
        <dbReference type="ARBA" id="ARBA00023136"/>
    </source>
</evidence>
<reference evidence="9 10" key="1">
    <citation type="submission" date="2020-08" db="EMBL/GenBank/DDBJ databases">
        <title>Plant Genome Project.</title>
        <authorList>
            <person name="Zhang R.-G."/>
        </authorList>
    </citation>
    <scope>NUCLEOTIDE SEQUENCE [LARGE SCALE GENOMIC DNA]</scope>
    <source>
        <tissue evidence="9">Rhizome</tissue>
    </source>
</reference>
<keyword evidence="10" id="KW-1185">Reference proteome</keyword>
<evidence type="ECO:0000256" key="3">
    <source>
        <dbReference type="ARBA" id="ARBA00022824"/>
    </source>
</evidence>
<organism evidence="9 10">
    <name type="scientific">Zingiber officinale</name>
    <name type="common">Ginger</name>
    <name type="synonym">Amomum zingiber</name>
    <dbReference type="NCBI Taxonomy" id="94328"/>
    <lineage>
        <taxon>Eukaryota</taxon>
        <taxon>Viridiplantae</taxon>
        <taxon>Streptophyta</taxon>
        <taxon>Embryophyta</taxon>
        <taxon>Tracheophyta</taxon>
        <taxon>Spermatophyta</taxon>
        <taxon>Magnoliopsida</taxon>
        <taxon>Liliopsida</taxon>
        <taxon>Zingiberales</taxon>
        <taxon>Zingiberaceae</taxon>
        <taxon>Zingiber</taxon>
    </lineage>
</organism>
<evidence type="ECO:0000256" key="2">
    <source>
        <dbReference type="ARBA" id="ARBA00022692"/>
    </source>
</evidence>
<feature type="compositionally biased region" description="Basic and acidic residues" evidence="7">
    <location>
        <begin position="1"/>
        <end position="19"/>
    </location>
</feature>
<feature type="domain" description="Reticulon" evidence="8">
    <location>
        <begin position="61"/>
        <end position="240"/>
    </location>
</feature>
<dbReference type="InterPro" id="IPR003388">
    <property type="entry name" value="Reticulon"/>
</dbReference>